<reference evidence="8" key="1">
    <citation type="journal article" date="2022" name="J Environ Chem Eng">
        <title>Biodegradation of petroleum oil using a constructed nonpathogenic and heavy metal-tolerant bacterial consortium isolated from marine sponges.</title>
        <authorList>
            <person name="Dechsakulwatana C."/>
            <person name="Rungsihiranrut A."/>
            <person name="Muangchinda C."/>
            <person name="Ningthoujam R."/>
            <person name="Klankeo P."/>
            <person name="Pinyakong O."/>
        </authorList>
    </citation>
    <scope>NUCLEOTIDE SEQUENCE [LARGE SCALE GENOMIC DNA]</scope>
    <source>
        <strain evidence="8">MO2-4</strain>
    </source>
</reference>
<evidence type="ECO:0000313" key="7">
    <source>
        <dbReference type="EMBL" id="MDV5824931.1"/>
    </source>
</evidence>
<evidence type="ECO:0000256" key="3">
    <source>
        <dbReference type="ARBA" id="ARBA00022989"/>
    </source>
</evidence>
<evidence type="ECO:0000259" key="6">
    <source>
        <dbReference type="PROSITE" id="PS50850"/>
    </source>
</evidence>
<keyword evidence="2 5" id="KW-0812">Transmembrane</keyword>
<dbReference type="PANTHER" id="PTHR23501">
    <property type="entry name" value="MAJOR FACILITATOR SUPERFAMILY"/>
    <property type="match status" value="1"/>
</dbReference>
<comment type="subcellular location">
    <subcellularLocation>
        <location evidence="1">Membrane</location>
        <topology evidence="1">Multi-pass membrane protein</topology>
    </subcellularLocation>
</comment>
<keyword evidence="3 5" id="KW-1133">Transmembrane helix</keyword>
<feature type="transmembrane region" description="Helical" evidence="5">
    <location>
        <begin position="214"/>
        <end position="233"/>
    </location>
</feature>
<name>A0ABU3ZZH3_9SPHN</name>
<evidence type="ECO:0000313" key="8">
    <source>
        <dbReference type="Proteomes" id="UP001185984"/>
    </source>
</evidence>
<dbReference type="PANTHER" id="PTHR23501:SF1">
    <property type="entry name" value="TRANSPORT PROTEIN HSRA-RELATED"/>
    <property type="match status" value="1"/>
</dbReference>
<feature type="transmembrane region" description="Helical" evidence="5">
    <location>
        <begin position="40"/>
        <end position="59"/>
    </location>
</feature>
<dbReference type="InterPro" id="IPR011701">
    <property type="entry name" value="MFS"/>
</dbReference>
<feature type="transmembrane region" description="Helical" evidence="5">
    <location>
        <begin position="254"/>
        <end position="276"/>
    </location>
</feature>
<dbReference type="RefSeq" id="WP_317517581.1">
    <property type="nucleotide sequence ID" value="NZ_JAPTHD010000007.1"/>
</dbReference>
<sequence length="463" mass="48890">MSLIVAIAFFMETLDATIIVTAIPQMALDFGTDASRLSMGITVYLMAAAGCVTASGWLADRLGTRTLFCSALGLFAISSLICGLAPNFPTFVIGRALQGASASMMSPVGRLVVLRTSEKKHLMKSLSALIWPGLIAPVLGPPLGGWITDTASWHWIFFVNIPIAALAMLLVARYIPNETRETGAFDGKGFILTAAALLCLTSGLDLLAMRDFSLLQLGILLLAIASVLGWAALRHMRTVERPLVQLDALKVPSFFASSVTGGILSRATISATPFLLPLMFQLAFGLSALEAGGMLMLYMLANLAMKSVTNPIITRLGLRATLVSGSLLAGASIALCGFIVPGQHILFNGAVLLLAGCARSLQLTSVTMVNFADITPDQRQPASVLASLTQQIGMGAGVAIGALLLTLSQMTHKAPAFELIDFRLALGITGLLSASAAIFYIRLDPDVGDEVSGHARYRRRISP</sequence>
<comment type="caution">
    <text evidence="7">The sequence shown here is derived from an EMBL/GenBank/DDBJ whole genome shotgun (WGS) entry which is preliminary data.</text>
</comment>
<dbReference type="InterPro" id="IPR036259">
    <property type="entry name" value="MFS_trans_sf"/>
</dbReference>
<keyword evidence="8" id="KW-1185">Reference proteome</keyword>
<evidence type="ECO:0000256" key="5">
    <source>
        <dbReference type="SAM" id="Phobius"/>
    </source>
</evidence>
<dbReference type="Proteomes" id="UP001185984">
    <property type="component" value="Unassembled WGS sequence"/>
</dbReference>
<feature type="transmembrane region" description="Helical" evidence="5">
    <location>
        <begin position="316"/>
        <end position="340"/>
    </location>
</feature>
<feature type="transmembrane region" description="Helical" evidence="5">
    <location>
        <begin position="66"/>
        <end position="86"/>
    </location>
</feature>
<feature type="transmembrane region" description="Helical" evidence="5">
    <location>
        <begin position="392"/>
        <end position="410"/>
    </location>
</feature>
<feature type="transmembrane region" description="Helical" evidence="5">
    <location>
        <begin position="422"/>
        <end position="441"/>
    </location>
</feature>
<gene>
    <name evidence="7" type="ORF">O0R41_15095</name>
</gene>
<evidence type="ECO:0000256" key="4">
    <source>
        <dbReference type="ARBA" id="ARBA00023136"/>
    </source>
</evidence>
<dbReference type="PROSITE" id="PS50850">
    <property type="entry name" value="MFS"/>
    <property type="match status" value="1"/>
</dbReference>
<feature type="transmembrane region" description="Helical" evidence="5">
    <location>
        <begin position="187"/>
        <end position="208"/>
    </location>
</feature>
<proteinExistence type="predicted"/>
<feature type="transmembrane region" description="Helical" evidence="5">
    <location>
        <begin position="126"/>
        <end position="147"/>
    </location>
</feature>
<feature type="transmembrane region" description="Helical" evidence="5">
    <location>
        <begin position="153"/>
        <end position="175"/>
    </location>
</feature>
<feature type="transmembrane region" description="Helical" evidence="5">
    <location>
        <begin position="92"/>
        <end position="114"/>
    </location>
</feature>
<feature type="domain" description="Major facilitator superfamily (MFS) profile" evidence="6">
    <location>
        <begin position="1"/>
        <end position="448"/>
    </location>
</feature>
<dbReference type="Pfam" id="PF07690">
    <property type="entry name" value="MFS_1"/>
    <property type="match status" value="1"/>
</dbReference>
<accession>A0ABU3ZZH3</accession>
<dbReference type="Gene3D" id="1.20.1250.20">
    <property type="entry name" value="MFS general substrate transporter like domains"/>
    <property type="match status" value="2"/>
</dbReference>
<protein>
    <submittedName>
        <fullName evidence="7">MFS transporter</fullName>
    </submittedName>
</protein>
<organism evidence="7 8">
    <name type="scientific">Sphingobium naphthae</name>
    <dbReference type="NCBI Taxonomy" id="1886786"/>
    <lineage>
        <taxon>Bacteria</taxon>
        <taxon>Pseudomonadati</taxon>
        <taxon>Pseudomonadota</taxon>
        <taxon>Alphaproteobacteria</taxon>
        <taxon>Sphingomonadales</taxon>
        <taxon>Sphingomonadaceae</taxon>
        <taxon>Sphingobium</taxon>
    </lineage>
</organism>
<dbReference type="InterPro" id="IPR020846">
    <property type="entry name" value="MFS_dom"/>
</dbReference>
<keyword evidence="4 5" id="KW-0472">Membrane</keyword>
<evidence type="ECO:0000256" key="2">
    <source>
        <dbReference type="ARBA" id="ARBA00022692"/>
    </source>
</evidence>
<feature type="transmembrane region" description="Helical" evidence="5">
    <location>
        <begin position="282"/>
        <end position="304"/>
    </location>
</feature>
<dbReference type="EMBL" id="JAPTHD010000007">
    <property type="protein sequence ID" value="MDV5824931.1"/>
    <property type="molecule type" value="Genomic_DNA"/>
</dbReference>
<dbReference type="SUPFAM" id="SSF103473">
    <property type="entry name" value="MFS general substrate transporter"/>
    <property type="match status" value="1"/>
</dbReference>
<evidence type="ECO:0000256" key="1">
    <source>
        <dbReference type="ARBA" id="ARBA00004141"/>
    </source>
</evidence>